<feature type="non-terminal residue" evidence="1">
    <location>
        <position position="94"/>
    </location>
</feature>
<sequence>LLRRVGPGGPPHVAVIQRLAALERCRHRGFLDPALWQDRFPVNRAVVHEEQTEPAIVAQCGADATAADLHAVGGIQPPFGVAFHAERLPDLLRE</sequence>
<gene>
    <name evidence="1" type="ORF">Tci_926081</name>
</gene>
<organism evidence="1">
    <name type="scientific">Tanacetum cinerariifolium</name>
    <name type="common">Dalmatian daisy</name>
    <name type="synonym">Chrysanthemum cinerariifolium</name>
    <dbReference type="NCBI Taxonomy" id="118510"/>
    <lineage>
        <taxon>Eukaryota</taxon>
        <taxon>Viridiplantae</taxon>
        <taxon>Streptophyta</taxon>
        <taxon>Embryophyta</taxon>
        <taxon>Tracheophyta</taxon>
        <taxon>Spermatophyta</taxon>
        <taxon>Magnoliopsida</taxon>
        <taxon>eudicotyledons</taxon>
        <taxon>Gunneridae</taxon>
        <taxon>Pentapetalae</taxon>
        <taxon>asterids</taxon>
        <taxon>campanulids</taxon>
        <taxon>Asterales</taxon>
        <taxon>Asteraceae</taxon>
        <taxon>Asteroideae</taxon>
        <taxon>Anthemideae</taxon>
        <taxon>Anthemidinae</taxon>
        <taxon>Tanacetum</taxon>
    </lineage>
</organism>
<protein>
    <submittedName>
        <fullName evidence="1">Uncharacterized protein</fullName>
    </submittedName>
</protein>
<name>A0A699X1Z5_TANCI</name>
<accession>A0A699X1Z5</accession>
<dbReference type="EMBL" id="BKCJ011802471">
    <property type="protein sequence ID" value="GFD54112.1"/>
    <property type="molecule type" value="Genomic_DNA"/>
</dbReference>
<reference evidence="1" key="1">
    <citation type="journal article" date="2019" name="Sci. Rep.">
        <title>Draft genome of Tanacetum cinerariifolium, the natural source of mosquito coil.</title>
        <authorList>
            <person name="Yamashiro T."/>
            <person name="Shiraishi A."/>
            <person name="Satake H."/>
            <person name="Nakayama K."/>
        </authorList>
    </citation>
    <scope>NUCLEOTIDE SEQUENCE</scope>
</reference>
<comment type="caution">
    <text evidence="1">The sequence shown here is derived from an EMBL/GenBank/DDBJ whole genome shotgun (WGS) entry which is preliminary data.</text>
</comment>
<proteinExistence type="predicted"/>
<feature type="non-terminal residue" evidence="1">
    <location>
        <position position="1"/>
    </location>
</feature>
<evidence type="ECO:0000313" key="1">
    <source>
        <dbReference type="EMBL" id="GFD54112.1"/>
    </source>
</evidence>
<dbReference type="AlphaFoldDB" id="A0A699X1Z5"/>